<dbReference type="Pfam" id="PF00789">
    <property type="entry name" value="UBX"/>
    <property type="match status" value="1"/>
</dbReference>
<dbReference type="InterPro" id="IPR006577">
    <property type="entry name" value="UAS"/>
</dbReference>
<dbReference type="STRING" id="318479.A0A158Q492"/>
<evidence type="ECO:0000256" key="1">
    <source>
        <dbReference type="SAM" id="MobiDB-lite"/>
    </source>
</evidence>
<dbReference type="GO" id="GO:0005783">
    <property type="term" value="C:endoplasmic reticulum"/>
    <property type="evidence" value="ECO:0007669"/>
    <property type="project" value="TreeGrafter"/>
</dbReference>
<dbReference type="Gene3D" id="1.10.8.10">
    <property type="entry name" value="DNA helicase RuvA subunit, C-terminal domain"/>
    <property type="match status" value="1"/>
</dbReference>
<dbReference type="PROSITE" id="PS50033">
    <property type="entry name" value="UBX"/>
    <property type="match status" value="1"/>
</dbReference>
<dbReference type="InterPro" id="IPR050730">
    <property type="entry name" value="UBX_domain-protein"/>
</dbReference>
<evidence type="ECO:0000313" key="4">
    <source>
        <dbReference type="Proteomes" id="UP000038040"/>
    </source>
</evidence>
<dbReference type="CDD" id="cd22249">
    <property type="entry name" value="UDM1_RNF168_RNF169-like"/>
    <property type="match status" value="1"/>
</dbReference>
<dbReference type="Gene3D" id="3.40.30.10">
    <property type="entry name" value="Glutaredoxin"/>
    <property type="match status" value="1"/>
</dbReference>
<feature type="compositionally biased region" description="Polar residues" evidence="1">
    <location>
        <begin position="119"/>
        <end position="129"/>
    </location>
</feature>
<feature type="region of interest" description="Disordered" evidence="1">
    <location>
        <begin position="401"/>
        <end position="458"/>
    </location>
</feature>
<sequence length="537" mass="62124">MDSLTEDQAALLKHFQEITDIQDEHIALATLASLDWDLTKAVEASISSHSPDVVIDNTEQSENNRIVGSSREESPVSGMLLDDHDSSPIIIDDADEDDVETFRTDIGRSSNRSTRSSTFNGAGPSSSSSDLREHMWQGSPSSQNLFHRTTRNMNRVRYPRHIMTFTDVNSDTDEDKTFDSDMQFDVEDLKKTANRPPPLVPVEFSSVTDALINFQAVFESRYGDRHPQFFIGNLADALSEAFEPTNGNIFERRPLALYIHTDRSIASNIFAKHVLCSDSVTALLNAQFVLWPWDITHRQNRQLLLEFMSSPNMRDARDALDFRKFSEIVRVPTNRFPLILVLAKAKGMVQSIGYAWGVDSHDEFINSLMEILQENQQIKQTERDEERERLEREEIRQEQAREYERSLAQDRARQEQLEQERKRQREEEQRRIQAEEDKVRRANELAASLPSEPDASEESVTIRFRYPNGQTEDRRFRNSEPLQYLITFIEARGFCPQSFRIWNSDLPRKNVVETFNLQKTFADLNWPVREQVTVEEI</sequence>
<dbReference type="AlphaFoldDB" id="A0A158Q492"/>
<feature type="compositionally biased region" description="Low complexity" evidence="1">
    <location>
        <begin position="108"/>
        <end position="118"/>
    </location>
</feature>
<dbReference type="InterPro" id="IPR001012">
    <property type="entry name" value="UBX_dom"/>
</dbReference>
<dbReference type="PANTHER" id="PTHR23322">
    <property type="entry name" value="FAS-ASSOCIATED PROTEIN"/>
    <property type="match status" value="1"/>
</dbReference>
<reference evidence="3 5" key="2">
    <citation type="submission" date="2018-11" db="EMBL/GenBank/DDBJ databases">
        <authorList>
            <consortium name="Pathogen Informatics"/>
        </authorList>
    </citation>
    <scope>NUCLEOTIDE SEQUENCE [LARGE SCALE GENOMIC DNA]</scope>
</reference>
<dbReference type="Gene3D" id="3.10.20.90">
    <property type="entry name" value="Phosphatidylinositol 3-kinase Catalytic Subunit, Chain A, domain 1"/>
    <property type="match status" value="1"/>
</dbReference>
<keyword evidence="5" id="KW-1185">Reference proteome</keyword>
<evidence type="ECO:0000313" key="3">
    <source>
        <dbReference type="EMBL" id="VDN58191.1"/>
    </source>
</evidence>
<feature type="region of interest" description="Disordered" evidence="1">
    <location>
        <begin position="63"/>
        <end position="145"/>
    </location>
</feature>
<dbReference type="Proteomes" id="UP000274756">
    <property type="component" value="Unassembled WGS sequence"/>
</dbReference>
<evidence type="ECO:0000313" key="6">
    <source>
        <dbReference type="WBParaSite" id="DME_0000428101-mRNA-1"/>
    </source>
</evidence>
<dbReference type="PANTHER" id="PTHR23322:SF96">
    <property type="entry name" value="FAS-ASSOCIATED FACTOR 1"/>
    <property type="match status" value="1"/>
</dbReference>
<organism evidence="4 6">
    <name type="scientific">Dracunculus medinensis</name>
    <name type="common">Guinea worm</name>
    <dbReference type="NCBI Taxonomy" id="318479"/>
    <lineage>
        <taxon>Eukaryota</taxon>
        <taxon>Metazoa</taxon>
        <taxon>Ecdysozoa</taxon>
        <taxon>Nematoda</taxon>
        <taxon>Chromadorea</taxon>
        <taxon>Rhabditida</taxon>
        <taxon>Spirurina</taxon>
        <taxon>Dracunculoidea</taxon>
        <taxon>Dracunculidae</taxon>
        <taxon>Dracunculus</taxon>
    </lineage>
</organism>
<dbReference type="SMART" id="SM00594">
    <property type="entry name" value="UAS"/>
    <property type="match status" value="1"/>
</dbReference>
<reference evidence="6" key="1">
    <citation type="submission" date="2016-04" db="UniProtKB">
        <authorList>
            <consortium name="WormBaseParasite"/>
        </authorList>
    </citation>
    <scope>IDENTIFICATION</scope>
</reference>
<dbReference type="InterPro" id="IPR029071">
    <property type="entry name" value="Ubiquitin-like_domsf"/>
</dbReference>
<dbReference type="EMBL" id="UYYG01001166">
    <property type="protein sequence ID" value="VDN58191.1"/>
    <property type="molecule type" value="Genomic_DNA"/>
</dbReference>
<feature type="compositionally biased region" description="Basic and acidic residues" evidence="1">
    <location>
        <begin position="401"/>
        <end position="443"/>
    </location>
</feature>
<dbReference type="SUPFAM" id="SSF54236">
    <property type="entry name" value="Ubiquitin-like"/>
    <property type="match status" value="1"/>
</dbReference>
<dbReference type="InterPro" id="IPR036249">
    <property type="entry name" value="Thioredoxin-like_sf"/>
</dbReference>
<dbReference type="OrthoDB" id="1920064at2759"/>
<dbReference type="GO" id="GO:0043130">
    <property type="term" value="F:ubiquitin binding"/>
    <property type="evidence" value="ECO:0007669"/>
    <property type="project" value="TreeGrafter"/>
</dbReference>
<protein>
    <submittedName>
        <fullName evidence="6">UBX domain-containing protein</fullName>
    </submittedName>
</protein>
<dbReference type="GO" id="GO:0005634">
    <property type="term" value="C:nucleus"/>
    <property type="evidence" value="ECO:0007669"/>
    <property type="project" value="TreeGrafter"/>
</dbReference>
<dbReference type="SUPFAM" id="SSF52833">
    <property type="entry name" value="Thioredoxin-like"/>
    <property type="match status" value="1"/>
</dbReference>
<evidence type="ECO:0000259" key="2">
    <source>
        <dbReference type="PROSITE" id="PS50033"/>
    </source>
</evidence>
<dbReference type="Pfam" id="PF21021">
    <property type="entry name" value="FAF1"/>
    <property type="match status" value="1"/>
</dbReference>
<dbReference type="GO" id="GO:0036503">
    <property type="term" value="P:ERAD pathway"/>
    <property type="evidence" value="ECO:0007669"/>
    <property type="project" value="TreeGrafter"/>
</dbReference>
<dbReference type="WBParaSite" id="DME_0000428101-mRNA-1">
    <property type="protein sequence ID" value="DME_0000428101-mRNA-1"/>
    <property type="gene ID" value="DME_0000428101"/>
</dbReference>
<accession>A0A158Q492</accession>
<dbReference type="Proteomes" id="UP000038040">
    <property type="component" value="Unplaced"/>
</dbReference>
<evidence type="ECO:0000313" key="5">
    <source>
        <dbReference type="Proteomes" id="UP000274756"/>
    </source>
</evidence>
<feature type="domain" description="UBX" evidence="2">
    <location>
        <begin position="455"/>
        <end position="534"/>
    </location>
</feature>
<dbReference type="InterPro" id="IPR049483">
    <property type="entry name" value="FAF1_2-like_UAS"/>
</dbReference>
<gene>
    <name evidence="3" type="ORF">DME_LOCUS8164</name>
</gene>
<name>A0A158Q492_DRAME</name>
<proteinExistence type="predicted"/>